<evidence type="ECO:0000256" key="4">
    <source>
        <dbReference type="ARBA" id="ARBA00023125"/>
    </source>
</evidence>
<dbReference type="Pfam" id="PF08281">
    <property type="entry name" value="Sigma70_r4_2"/>
    <property type="match status" value="1"/>
</dbReference>
<feature type="domain" description="RNA polymerase sigma factor 70 region 4 type 2" evidence="6">
    <location>
        <begin position="118"/>
        <end position="164"/>
    </location>
</feature>
<evidence type="ECO:0000256" key="2">
    <source>
        <dbReference type="ARBA" id="ARBA00023015"/>
    </source>
</evidence>
<dbReference type="InterPro" id="IPR039425">
    <property type="entry name" value="RNA_pol_sigma-70-like"/>
</dbReference>
<evidence type="ECO:0000256" key="3">
    <source>
        <dbReference type="ARBA" id="ARBA00023082"/>
    </source>
</evidence>
<accession>A0ABS1NEA3</accession>
<dbReference type="InterPro" id="IPR014284">
    <property type="entry name" value="RNA_pol_sigma-70_dom"/>
</dbReference>
<name>A0ABS1NEA3_9ACTN</name>
<gene>
    <name evidence="7" type="ORF">JK363_16710</name>
</gene>
<dbReference type="PANTHER" id="PTHR43133:SF8">
    <property type="entry name" value="RNA POLYMERASE SIGMA FACTOR HI_1459-RELATED"/>
    <property type="match status" value="1"/>
</dbReference>
<dbReference type="InterPro" id="IPR013249">
    <property type="entry name" value="RNA_pol_sigma70_r4_t2"/>
</dbReference>
<comment type="caution">
    <text evidence="7">The sequence shown here is derived from an EMBL/GenBank/DDBJ whole genome shotgun (WGS) entry which is preliminary data.</text>
</comment>
<evidence type="ECO:0000313" key="8">
    <source>
        <dbReference type="Proteomes" id="UP000634229"/>
    </source>
</evidence>
<organism evidence="7 8">
    <name type="scientific">Streptomyces coffeae</name>
    <dbReference type="NCBI Taxonomy" id="621382"/>
    <lineage>
        <taxon>Bacteria</taxon>
        <taxon>Bacillati</taxon>
        <taxon>Actinomycetota</taxon>
        <taxon>Actinomycetes</taxon>
        <taxon>Kitasatosporales</taxon>
        <taxon>Streptomycetaceae</taxon>
        <taxon>Streptomyces</taxon>
    </lineage>
</organism>
<keyword evidence="3" id="KW-0731">Sigma factor</keyword>
<protein>
    <submittedName>
        <fullName evidence="7">Sigma-70 family RNA polymerase sigma factor</fullName>
    </submittedName>
</protein>
<evidence type="ECO:0000256" key="5">
    <source>
        <dbReference type="ARBA" id="ARBA00023163"/>
    </source>
</evidence>
<dbReference type="InterPro" id="IPR013324">
    <property type="entry name" value="RNA_pol_sigma_r3/r4-like"/>
</dbReference>
<dbReference type="PANTHER" id="PTHR43133">
    <property type="entry name" value="RNA POLYMERASE ECF-TYPE SIGMA FACTO"/>
    <property type="match status" value="1"/>
</dbReference>
<dbReference type="EMBL" id="JAERRF010000008">
    <property type="protein sequence ID" value="MBL1098287.1"/>
    <property type="molecule type" value="Genomic_DNA"/>
</dbReference>
<dbReference type="InterPro" id="IPR013325">
    <property type="entry name" value="RNA_pol_sigma_r2"/>
</dbReference>
<comment type="similarity">
    <text evidence="1">Belongs to the sigma-70 factor family. ECF subfamily.</text>
</comment>
<keyword evidence="8" id="KW-1185">Reference proteome</keyword>
<keyword evidence="4" id="KW-0238">DNA-binding</keyword>
<sequence>MVQLPQLPKAFWAFHDQYYRAYRRYAHLHLGDAHAAGELVHRVLMHLAMNWAHLMEEANPAASAWALLKETVAGELKLQGRQPAMPETAILQLVMRAVLESSRHEFEVIESALGLYPAIARLPERQFDVLVLRHVLGFSTDTTARIMGVTEATVRSHRHLARRKVAKELGIALDADCDDEE</sequence>
<proteinExistence type="inferred from homology"/>
<evidence type="ECO:0000313" key="7">
    <source>
        <dbReference type="EMBL" id="MBL1098287.1"/>
    </source>
</evidence>
<dbReference type="SUPFAM" id="SSF88659">
    <property type="entry name" value="Sigma3 and sigma4 domains of RNA polymerase sigma factors"/>
    <property type="match status" value="1"/>
</dbReference>
<evidence type="ECO:0000259" key="6">
    <source>
        <dbReference type="Pfam" id="PF08281"/>
    </source>
</evidence>
<dbReference type="Proteomes" id="UP000634229">
    <property type="component" value="Unassembled WGS sequence"/>
</dbReference>
<dbReference type="CDD" id="cd06171">
    <property type="entry name" value="Sigma70_r4"/>
    <property type="match status" value="1"/>
</dbReference>
<dbReference type="Gene3D" id="1.10.10.10">
    <property type="entry name" value="Winged helix-like DNA-binding domain superfamily/Winged helix DNA-binding domain"/>
    <property type="match status" value="1"/>
</dbReference>
<dbReference type="SUPFAM" id="SSF88946">
    <property type="entry name" value="Sigma2 domain of RNA polymerase sigma factors"/>
    <property type="match status" value="1"/>
</dbReference>
<keyword evidence="2" id="KW-0805">Transcription regulation</keyword>
<dbReference type="InterPro" id="IPR036388">
    <property type="entry name" value="WH-like_DNA-bd_sf"/>
</dbReference>
<reference evidence="7 8" key="1">
    <citation type="submission" date="2021-01" db="EMBL/GenBank/DDBJ databases">
        <title>WGS of actinomycetes isolated from Thailand.</title>
        <authorList>
            <person name="Thawai C."/>
        </authorList>
    </citation>
    <scope>NUCLEOTIDE SEQUENCE [LARGE SCALE GENOMIC DNA]</scope>
    <source>
        <strain evidence="7 8">CA1R205</strain>
    </source>
</reference>
<evidence type="ECO:0000256" key="1">
    <source>
        <dbReference type="ARBA" id="ARBA00010641"/>
    </source>
</evidence>
<keyword evidence="5" id="KW-0804">Transcription</keyword>
<dbReference type="NCBIfam" id="TIGR02937">
    <property type="entry name" value="sigma70-ECF"/>
    <property type="match status" value="1"/>
</dbReference>